<organism evidence="1 2">
    <name type="scientific">Catharanthus roseus</name>
    <name type="common">Madagascar periwinkle</name>
    <name type="synonym">Vinca rosea</name>
    <dbReference type="NCBI Taxonomy" id="4058"/>
    <lineage>
        <taxon>Eukaryota</taxon>
        <taxon>Viridiplantae</taxon>
        <taxon>Streptophyta</taxon>
        <taxon>Embryophyta</taxon>
        <taxon>Tracheophyta</taxon>
        <taxon>Spermatophyta</taxon>
        <taxon>Magnoliopsida</taxon>
        <taxon>eudicotyledons</taxon>
        <taxon>Gunneridae</taxon>
        <taxon>Pentapetalae</taxon>
        <taxon>asterids</taxon>
        <taxon>lamiids</taxon>
        <taxon>Gentianales</taxon>
        <taxon>Apocynaceae</taxon>
        <taxon>Rauvolfioideae</taxon>
        <taxon>Vinceae</taxon>
        <taxon>Catharanthinae</taxon>
        <taxon>Catharanthus</taxon>
    </lineage>
</organism>
<keyword evidence="2" id="KW-1185">Reference proteome</keyword>
<evidence type="ECO:0000313" key="2">
    <source>
        <dbReference type="Proteomes" id="UP001060085"/>
    </source>
</evidence>
<reference evidence="2" key="1">
    <citation type="journal article" date="2023" name="Nat. Plants">
        <title>Single-cell RNA sequencing provides a high-resolution roadmap for understanding the multicellular compartmentation of specialized metabolism.</title>
        <authorList>
            <person name="Sun S."/>
            <person name="Shen X."/>
            <person name="Li Y."/>
            <person name="Li Y."/>
            <person name="Wang S."/>
            <person name="Li R."/>
            <person name="Zhang H."/>
            <person name="Shen G."/>
            <person name="Guo B."/>
            <person name="Wei J."/>
            <person name="Xu J."/>
            <person name="St-Pierre B."/>
            <person name="Chen S."/>
            <person name="Sun C."/>
        </authorList>
    </citation>
    <scope>NUCLEOTIDE SEQUENCE [LARGE SCALE GENOMIC DNA]</scope>
</reference>
<comment type="caution">
    <text evidence="1">The sequence shown here is derived from an EMBL/GenBank/DDBJ whole genome shotgun (WGS) entry which is preliminary data.</text>
</comment>
<sequence length="359" mass="42618">MEKDGSKEQTEDFHSKLIYRGGGNGVNVYGGNNLRSGNFTLKRHIRVGNFSPHTRSYEHNSYDCYEGNRFGARNDYNDRSYIRVLRNEVRNEGNYVKMDERFHKRRGNVERCHDSYDHYKHSYGSKNMYNEHNDFIAMEAWEQEVESLFYSYGVREEEKFQLVLKSLSYERRALKLKKKKERKKNEILVAILYIFYSNSIFSKESEHFERSKKKESELENSEGVKENECIIEKQESENNEQREKKIAVLEKSEELNFNANETNSFFASESLCVQNYEDSRKDEGVKLAYKSIKTIKFILRKLSCFHLFLWKMDIHFSFSNLLETLLGKEHFIEFKSISCAIPRVNECHFNIANYSSFVI</sequence>
<name>A0ACC0B4P8_CATRO</name>
<protein>
    <submittedName>
        <fullName evidence="1">Uncharacterized protein</fullName>
    </submittedName>
</protein>
<dbReference type="EMBL" id="CM044704">
    <property type="protein sequence ID" value="KAI5667602.1"/>
    <property type="molecule type" value="Genomic_DNA"/>
</dbReference>
<proteinExistence type="predicted"/>
<accession>A0ACC0B4P8</accession>
<evidence type="ECO:0000313" key="1">
    <source>
        <dbReference type="EMBL" id="KAI5667602.1"/>
    </source>
</evidence>
<dbReference type="Proteomes" id="UP001060085">
    <property type="component" value="Linkage Group LG04"/>
</dbReference>
<gene>
    <name evidence="1" type="ORF">M9H77_17455</name>
</gene>